<feature type="compositionally biased region" description="Low complexity" evidence="6">
    <location>
        <begin position="377"/>
        <end position="392"/>
    </location>
</feature>
<evidence type="ECO:0000256" key="3">
    <source>
        <dbReference type="ARBA" id="ARBA00022741"/>
    </source>
</evidence>
<dbReference type="GO" id="GO:0004674">
    <property type="term" value="F:protein serine/threonine kinase activity"/>
    <property type="evidence" value="ECO:0007669"/>
    <property type="project" value="UniProtKB-KW"/>
</dbReference>
<gene>
    <name evidence="8" type="primary">CDC42BPA</name>
    <name evidence="8" type="ORF">F1559_005053</name>
</gene>
<dbReference type="Pfam" id="PF00069">
    <property type="entry name" value="Pkinase"/>
    <property type="match status" value="1"/>
</dbReference>
<evidence type="ECO:0000313" key="8">
    <source>
        <dbReference type="EMBL" id="KAF6005458.1"/>
    </source>
</evidence>
<dbReference type="OrthoDB" id="3215at2759"/>
<name>A0A7J7IR09_9RHOD</name>
<comment type="caution">
    <text evidence="8">The sequence shown here is derived from an EMBL/GenBank/DDBJ whole genome shotgun (WGS) entry which is preliminary data.</text>
</comment>
<dbReference type="GO" id="GO:0005634">
    <property type="term" value="C:nucleus"/>
    <property type="evidence" value="ECO:0007669"/>
    <property type="project" value="TreeGrafter"/>
</dbReference>
<reference evidence="8 9" key="1">
    <citation type="journal article" date="2020" name="J. Phycol.">
        <title>Comparative genome analysis reveals Cyanidiococcus gen. nov., a new extremophilic red algal genus sister to Cyanidioschyzon (Cyanidioschyzonaceae, Rhodophyta).</title>
        <authorList>
            <person name="Liu S.-L."/>
            <person name="Chiang Y.-R."/>
            <person name="Yoon H.S."/>
            <person name="Fu H.-Y."/>
        </authorList>
    </citation>
    <scope>NUCLEOTIDE SEQUENCE [LARGE SCALE GENOMIC DNA]</scope>
    <source>
        <strain evidence="8 9">THAL066</strain>
    </source>
</reference>
<keyword evidence="2" id="KW-0808">Transferase</keyword>
<keyword evidence="9" id="KW-1185">Reference proteome</keyword>
<evidence type="ECO:0000256" key="6">
    <source>
        <dbReference type="SAM" id="MobiDB-lite"/>
    </source>
</evidence>
<feature type="region of interest" description="Disordered" evidence="6">
    <location>
        <begin position="377"/>
        <end position="405"/>
    </location>
</feature>
<feature type="compositionally biased region" description="Basic residues" evidence="6">
    <location>
        <begin position="393"/>
        <end position="405"/>
    </location>
</feature>
<dbReference type="PANTHER" id="PTHR24345:SF91">
    <property type="entry name" value="SERINE_THREONINE-PROTEIN KINASE PLK4"/>
    <property type="match status" value="1"/>
</dbReference>
<dbReference type="GO" id="GO:0005524">
    <property type="term" value="F:ATP binding"/>
    <property type="evidence" value="ECO:0007669"/>
    <property type="project" value="UniProtKB-KW"/>
</dbReference>
<feature type="region of interest" description="Disordered" evidence="6">
    <location>
        <begin position="110"/>
        <end position="143"/>
    </location>
</feature>
<evidence type="ECO:0000313" key="9">
    <source>
        <dbReference type="Proteomes" id="UP000530660"/>
    </source>
</evidence>
<dbReference type="InterPro" id="IPR000719">
    <property type="entry name" value="Prot_kinase_dom"/>
</dbReference>
<keyword evidence="3" id="KW-0547">Nucleotide-binding</keyword>
<sequence length="405" mass="44649">MGEVRLAIDMYFRRFYAIKQAILHRKFDGQTGSLRRTGSLLDYTSERVMHEIELMRGLCHPNLVELVDILDCERHAPVPNGTNSMSNETEDHLRKPGEGTLTMQASIEPFNHSLGSGENAPNEATEADPDTPRTREQNAQQLSPDLLTASDSLLLARERERLRWVRESGLTPLKAVASSDEPAIQLLLVVEFVPGTPVMPSDRLVSDRRLPEDLALCVIWQVANGLAFLHARNIVHRDIKPDNLLLHVDGTIKLNDFGTACLADAPDAQCLVGAPAFVAPEVITKVCQTCDDEDEYDSQERCACFSDDPDATNVERQPSPSAVASPLDPEVCKRSDVWSLGATLYYLLFGRPPFLGDTIFDLCEKILHQPVTFDTASARVSSSSSNHSAGGRRSSRRSSGRKSTG</sequence>
<dbReference type="InterPro" id="IPR008271">
    <property type="entry name" value="Ser/Thr_kinase_AS"/>
</dbReference>
<dbReference type="Gene3D" id="3.30.200.20">
    <property type="entry name" value="Phosphorylase Kinase, domain 1"/>
    <property type="match status" value="1"/>
</dbReference>
<evidence type="ECO:0000256" key="5">
    <source>
        <dbReference type="ARBA" id="ARBA00022840"/>
    </source>
</evidence>
<evidence type="ECO:0000256" key="2">
    <source>
        <dbReference type="ARBA" id="ARBA00022679"/>
    </source>
</evidence>
<evidence type="ECO:0000259" key="7">
    <source>
        <dbReference type="PROSITE" id="PS50011"/>
    </source>
</evidence>
<dbReference type="AlphaFoldDB" id="A0A7J7IR09"/>
<feature type="domain" description="Protein kinase" evidence="7">
    <location>
        <begin position="1"/>
        <end position="405"/>
    </location>
</feature>
<dbReference type="Gene3D" id="1.10.510.10">
    <property type="entry name" value="Transferase(Phosphotransferase) domain 1"/>
    <property type="match status" value="2"/>
</dbReference>
<keyword evidence="1" id="KW-0723">Serine/threonine-protein kinase</keyword>
<protein>
    <submittedName>
        <fullName evidence="8">Serine/threonine-protein kinase MRCK alpha</fullName>
    </submittedName>
</protein>
<evidence type="ECO:0000256" key="1">
    <source>
        <dbReference type="ARBA" id="ARBA00022527"/>
    </source>
</evidence>
<keyword evidence="5" id="KW-0067">ATP-binding</keyword>
<accession>A0A7J7IR09</accession>
<dbReference type="SUPFAM" id="SSF56112">
    <property type="entry name" value="Protein kinase-like (PK-like)"/>
    <property type="match status" value="1"/>
</dbReference>
<dbReference type="PROSITE" id="PS00108">
    <property type="entry name" value="PROTEIN_KINASE_ST"/>
    <property type="match status" value="1"/>
</dbReference>
<dbReference type="EMBL" id="VWRR01000001">
    <property type="protein sequence ID" value="KAF6005458.1"/>
    <property type="molecule type" value="Genomic_DNA"/>
</dbReference>
<dbReference type="PROSITE" id="PS50011">
    <property type="entry name" value="PROTEIN_KINASE_DOM"/>
    <property type="match status" value="1"/>
</dbReference>
<proteinExistence type="predicted"/>
<evidence type="ECO:0000256" key="4">
    <source>
        <dbReference type="ARBA" id="ARBA00022777"/>
    </source>
</evidence>
<dbReference type="PANTHER" id="PTHR24345">
    <property type="entry name" value="SERINE/THREONINE-PROTEIN KINASE PLK"/>
    <property type="match status" value="1"/>
</dbReference>
<organism evidence="8 9">
    <name type="scientific">Cyanidiococcus yangmingshanensis</name>
    <dbReference type="NCBI Taxonomy" id="2690220"/>
    <lineage>
        <taxon>Eukaryota</taxon>
        <taxon>Rhodophyta</taxon>
        <taxon>Bangiophyceae</taxon>
        <taxon>Cyanidiales</taxon>
        <taxon>Cyanidiaceae</taxon>
        <taxon>Cyanidiococcus</taxon>
    </lineage>
</organism>
<dbReference type="InterPro" id="IPR011009">
    <property type="entry name" value="Kinase-like_dom_sf"/>
</dbReference>
<dbReference type="Proteomes" id="UP000530660">
    <property type="component" value="Unassembled WGS sequence"/>
</dbReference>
<keyword evidence="4 8" id="KW-0418">Kinase</keyword>
<dbReference type="SMART" id="SM00220">
    <property type="entry name" value="S_TKc"/>
    <property type="match status" value="1"/>
</dbReference>